<comment type="caution">
    <text evidence="1">The sequence shown here is derived from an EMBL/GenBank/DDBJ whole genome shotgun (WGS) entry which is preliminary data.</text>
</comment>
<organism evidence="1 2">
    <name type="scientific">Abyssobacteria bacterium (strain SURF_5)</name>
    <dbReference type="NCBI Taxonomy" id="2093360"/>
    <lineage>
        <taxon>Bacteria</taxon>
        <taxon>Pseudomonadati</taxon>
        <taxon>Candidatus Hydrogenedentota</taxon>
        <taxon>Candidatus Abyssobacteria</taxon>
    </lineage>
</organism>
<dbReference type="AlphaFoldDB" id="A0A3A4P3G2"/>
<evidence type="ECO:0000313" key="2">
    <source>
        <dbReference type="Proteomes" id="UP000265882"/>
    </source>
</evidence>
<gene>
    <name evidence="1" type="ORF">C4520_02120</name>
</gene>
<name>A0A3A4P3G2_ABYX5</name>
<protein>
    <submittedName>
        <fullName evidence="1">Uncharacterized protein</fullName>
    </submittedName>
</protein>
<dbReference type="InterPro" id="IPR042099">
    <property type="entry name" value="ANL_N_sf"/>
</dbReference>
<accession>A0A3A4P3G2</accession>
<dbReference type="SUPFAM" id="SSF56801">
    <property type="entry name" value="Acetyl-CoA synthetase-like"/>
    <property type="match status" value="1"/>
</dbReference>
<dbReference type="Proteomes" id="UP000265882">
    <property type="component" value="Unassembled WGS sequence"/>
</dbReference>
<dbReference type="EMBL" id="QZKU01000019">
    <property type="protein sequence ID" value="RJP25692.1"/>
    <property type="molecule type" value="Genomic_DNA"/>
</dbReference>
<dbReference type="Gene3D" id="3.40.50.12780">
    <property type="entry name" value="N-terminal domain of ligase-like"/>
    <property type="match status" value="1"/>
</dbReference>
<evidence type="ECO:0000313" key="1">
    <source>
        <dbReference type="EMBL" id="RJP25692.1"/>
    </source>
</evidence>
<sequence>MLQRTSDKVVGNILDGMQTHLRNILSLHFHPEHGSPYWLRRQTELGIDVASEVKEVDDLWKLGLMDDESLRGLSVEEFVPRALLKEKQTFVLGDSAGSTGAPKLTAYSEEEFSGAFIEPFSRAANAMRFPREENWLYIGPSGPHIIGKAARACANRLKSMDPFSVDFDARWAKKMKSGSMGSRRYLEHVIEQALGILDSQDVGVLFTTPSVLAALSEGMTKSQRLKIRGVHYGGVALTHERYDAFRQDMFPNAVHISGYGNTLFGMCPELFPVEPRPIDYYPHGNRLVIRLIPLCEGAIPDERVLQTRVAYGERGRIMFHRLDSSGLIVNMCERDSAERIPPPERVEHLGFVQDGFRCPEPLPVMRNRLKTGLY</sequence>
<proteinExistence type="predicted"/>
<reference evidence="1 2" key="1">
    <citation type="journal article" date="2017" name="ISME J.">
        <title>Energy and carbon metabolisms in a deep terrestrial subsurface fluid microbial community.</title>
        <authorList>
            <person name="Momper L."/>
            <person name="Jungbluth S.P."/>
            <person name="Lee M.D."/>
            <person name="Amend J.P."/>
        </authorList>
    </citation>
    <scope>NUCLEOTIDE SEQUENCE [LARGE SCALE GENOMIC DNA]</scope>
    <source>
        <strain evidence="1">SURF_5</strain>
    </source>
</reference>